<dbReference type="STRING" id="570947.SAMN05421687_103248"/>
<reference evidence="2" key="1">
    <citation type="submission" date="2017-01" db="EMBL/GenBank/DDBJ databases">
        <authorList>
            <person name="Varghese N."/>
            <person name="Submissions S."/>
        </authorList>
    </citation>
    <scope>NUCLEOTIDE SEQUENCE [LARGE SCALE GENOMIC DNA]</scope>
    <source>
        <strain evidence="2">DSM 23127</strain>
    </source>
</reference>
<dbReference type="EMBL" id="FTOC01000003">
    <property type="protein sequence ID" value="SIS43543.1"/>
    <property type="molecule type" value="Genomic_DNA"/>
</dbReference>
<proteinExistence type="predicted"/>
<dbReference type="Proteomes" id="UP000187608">
    <property type="component" value="Unassembled WGS sequence"/>
</dbReference>
<sequence length="61" mass="7068">MQYFLLGTVVGIAVCIVVNDGQRRYRGEDMIKIYTYKDLVSMKSELPKVVAEYIEGEFKFL</sequence>
<accession>A0A1N7J2H3</accession>
<evidence type="ECO:0000313" key="1">
    <source>
        <dbReference type="EMBL" id="SIS43543.1"/>
    </source>
</evidence>
<gene>
    <name evidence="1" type="ORF">SAMN05421687_103248</name>
</gene>
<evidence type="ECO:0000313" key="2">
    <source>
        <dbReference type="Proteomes" id="UP000187608"/>
    </source>
</evidence>
<organism evidence="1 2">
    <name type="scientific">Salimicrobium flavidum</name>
    <dbReference type="NCBI Taxonomy" id="570947"/>
    <lineage>
        <taxon>Bacteria</taxon>
        <taxon>Bacillati</taxon>
        <taxon>Bacillota</taxon>
        <taxon>Bacilli</taxon>
        <taxon>Bacillales</taxon>
        <taxon>Bacillaceae</taxon>
        <taxon>Salimicrobium</taxon>
    </lineage>
</organism>
<keyword evidence="2" id="KW-1185">Reference proteome</keyword>
<dbReference type="RefSeq" id="WP_076557847.1">
    <property type="nucleotide sequence ID" value="NZ_FTOC01000003.1"/>
</dbReference>
<dbReference type="AlphaFoldDB" id="A0A1N7J2H3"/>
<protein>
    <submittedName>
        <fullName evidence="1">Uncharacterized protein</fullName>
    </submittedName>
</protein>
<name>A0A1N7J2H3_9BACI</name>